<evidence type="ECO:0000313" key="1">
    <source>
        <dbReference type="EMBL" id="OAX41653.1"/>
    </source>
</evidence>
<proteinExistence type="predicted"/>
<dbReference type="InParanoid" id="A0A1B7N9W3"/>
<dbReference type="OrthoDB" id="2606964at2759"/>
<protein>
    <submittedName>
        <fullName evidence="1">Uncharacterized protein</fullName>
    </submittedName>
</protein>
<organism evidence="1 2">
    <name type="scientific">Rhizopogon vinicolor AM-OR11-026</name>
    <dbReference type="NCBI Taxonomy" id="1314800"/>
    <lineage>
        <taxon>Eukaryota</taxon>
        <taxon>Fungi</taxon>
        <taxon>Dikarya</taxon>
        <taxon>Basidiomycota</taxon>
        <taxon>Agaricomycotina</taxon>
        <taxon>Agaricomycetes</taxon>
        <taxon>Agaricomycetidae</taxon>
        <taxon>Boletales</taxon>
        <taxon>Suillineae</taxon>
        <taxon>Rhizopogonaceae</taxon>
        <taxon>Rhizopogon</taxon>
    </lineage>
</organism>
<dbReference type="EMBL" id="KV448174">
    <property type="protein sequence ID" value="OAX41653.1"/>
    <property type="molecule type" value="Genomic_DNA"/>
</dbReference>
<dbReference type="AlphaFoldDB" id="A0A1B7N9W3"/>
<sequence length="70" mass="7817">MGDILIINSTIQVMHVCVTDDQGTIDFFPIISTYNQTFERDSAQMCFVLREDTGGTETFVVLPGHTYIIG</sequence>
<keyword evidence="2" id="KW-1185">Reference proteome</keyword>
<dbReference type="Proteomes" id="UP000092154">
    <property type="component" value="Unassembled WGS sequence"/>
</dbReference>
<evidence type="ECO:0000313" key="2">
    <source>
        <dbReference type="Proteomes" id="UP000092154"/>
    </source>
</evidence>
<reference evidence="1 2" key="1">
    <citation type="submission" date="2016-06" db="EMBL/GenBank/DDBJ databases">
        <title>Comparative genomics of the ectomycorrhizal sister species Rhizopogon vinicolor and Rhizopogon vesiculosus (Basidiomycota: Boletales) reveals a divergence of the mating type B locus.</title>
        <authorList>
            <consortium name="DOE Joint Genome Institute"/>
            <person name="Mujic A.B."/>
            <person name="Kuo A."/>
            <person name="Tritt A."/>
            <person name="Lipzen A."/>
            <person name="Chen C."/>
            <person name="Johnson J."/>
            <person name="Sharma A."/>
            <person name="Barry K."/>
            <person name="Grigoriev I.V."/>
            <person name="Spatafora J.W."/>
        </authorList>
    </citation>
    <scope>NUCLEOTIDE SEQUENCE [LARGE SCALE GENOMIC DNA]</scope>
    <source>
        <strain evidence="1 2">AM-OR11-026</strain>
    </source>
</reference>
<gene>
    <name evidence="1" type="ORF">K503DRAFT_767452</name>
</gene>
<accession>A0A1B7N9W3</accession>
<name>A0A1B7N9W3_9AGAM</name>